<feature type="compositionally biased region" description="Basic and acidic residues" evidence="4">
    <location>
        <begin position="422"/>
        <end position="438"/>
    </location>
</feature>
<feature type="region of interest" description="Disordered" evidence="4">
    <location>
        <begin position="418"/>
        <end position="448"/>
    </location>
</feature>
<dbReference type="GO" id="GO:0005730">
    <property type="term" value="C:nucleolus"/>
    <property type="evidence" value="ECO:0007669"/>
    <property type="project" value="TreeGrafter"/>
</dbReference>
<evidence type="ECO:0000313" key="6">
    <source>
        <dbReference type="Proteomes" id="UP000095282"/>
    </source>
</evidence>
<dbReference type="Pfam" id="PF04935">
    <property type="entry name" value="SURF6"/>
    <property type="match status" value="1"/>
</dbReference>
<dbReference type="AlphaFoldDB" id="A0A1I7TS31"/>
<organism evidence="6 7">
    <name type="scientific">Caenorhabditis tropicalis</name>
    <dbReference type="NCBI Taxonomy" id="1561998"/>
    <lineage>
        <taxon>Eukaryota</taxon>
        <taxon>Metazoa</taxon>
        <taxon>Ecdysozoa</taxon>
        <taxon>Nematoda</taxon>
        <taxon>Chromadorea</taxon>
        <taxon>Rhabditida</taxon>
        <taxon>Rhabditina</taxon>
        <taxon>Rhabditomorpha</taxon>
        <taxon>Rhabditoidea</taxon>
        <taxon>Rhabditidae</taxon>
        <taxon>Peloderinae</taxon>
        <taxon>Caenorhabditis</taxon>
    </lineage>
</organism>
<feature type="region of interest" description="Disordered" evidence="4">
    <location>
        <begin position="248"/>
        <end position="347"/>
    </location>
</feature>
<feature type="compositionally biased region" description="Basic and acidic residues" evidence="4">
    <location>
        <begin position="149"/>
        <end position="163"/>
    </location>
</feature>
<dbReference type="InterPro" id="IPR029190">
    <property type="entry name" value="Rrp14/SURF6_C"/>
</dbReference>
<reference evidence="7" key="1">
    <citation type="submission" date="2016-11" db="UniProtKB">
        <authorList>
            <consortium name="WormBaseParasite"/>
        </authorList>
    </citation>
    <scope>IDENTIFICATION</scope>
</reference>
<dbReference type="PANTHER" id="PTHR14369">
    <property type="entry name" value="SURFEIT LOCUS PROTEIN 6"/>
    <property type="match status" value="1"/>
</dbReference>
<comment type="similarity">
    <text evidence="2">Belongs to the SURF6 family.</text>
</comment>
<proteinExistence type="inferred from homology"/>
<dbReference type="STRING" id="1561998.A0A1I7TS31"/>
<evidence type="ECO:0000256" key="4">
    <source>
        <dbReference type="SAM" id="MobiDB-lite"/>
    </source>
</evidence>
<feature type="compositionally biased region" description="Basic and acidic residues" evidence="4">
    <location>
        <begin position="287"/>
        <end position="305"/>
    </location>
</feature>
<evidence type="ECO:0000256" key="1">
    <source>
        <dbReference type="ARBA" id="ARBA00004123"/>
    </source>
</evidence>
<accession>A0A1I7TS31</accession>
<sequence length="448" mass="51399">MPSSSENGQDAVDLLEKEMMSFCNLIPVNSWGFDDDVKESLKMRKHSLVNRQLSKKERKSMSAQQKQHLAKGLGLVPNTVQEVLEWMSNSKQHSKVQPQKVVAALKRPVEKQEKKQKPEPKKQQKQEKEDSSDSEEEEEESSSDGEEGNDTKEPEAKKLKKEDSSDDEDEDDDEVEIKNDAQDDEDGDSTDEEDDEVPAKKSKLTPSLLKSNDKIDKEIKKLEDDEDNESPEIKRQIALLRLQKKLKEMKTERKGKGPAKVTPAMAAKLAEEKRLKRRESKLKLKQRRAEEKKVKQEASEVKTEVTENNENGDEEKKKSGISFNNLKFEIKEDKQRGKKQRTAKKDRALKLTGRDYKSLIAKVEETKATIAKVREADPHKATIMEDELKWEKTLKRAAGGKVKDNLEMLKKALAKKNKLKERKKEKWENREKKVDGEKQTVSLPKLCG</sequence>
<dbReference type="Proteomes" id="UP000095282">
    <property type="component" value="Unplaced"/>
</dbReference>
<feature type="region of interest" description="Disordered" evidence="4">
    <location>
        <begin position="89"/>
        <end position="215"/>
    </location>
</feature>
<protein>
    <submittedName>
        <fullName evidence="7">SURF6 domain-containing protein</fullName>
    </submittedName>
</protein>
<dbReference type="WBParaSite" id="Csp11.Scaffold629.g11214.t1">
    <property type="protein sequence ID" value="Csp11.Scaffold629.g11214.t1"/>
    <property type="gene ID" value="Csp11.Scaffold629.g11214"/>
</dbReference>
<feature type="region of interest" description="Disordered" evidence="4">
    <location>
        <begin position="48"/>
        <end position="77"/>
    </location>
</feature>
<dbReference type="InterPro" id="IPR007019">
    <property type="entry name" value="SURF6"/>
</dbReference>
<feature type="compositionally biased region" description="Acidic residues" evidence="4">
    <location>
        <begin position="164"/>
        <end position="175"/>
    </location>
</feature>
<comment type="subcellular location">
    <subcellularLocation>
        <location evidence="1">Nucleus</location>
    </subcellularLocation>
</comment>
<feature type="compositionally biased region" description="Acidic residues" evidence="4">
    <location>
        <begin position="132"/>
        <end position="148"/>
    </location>
</feature>
<dbReference type="PANTHER" id="PTHR14369:SF0">
    <property type="entry name" value="SURFEIT LOCUS PROTEIN 6"/>
    <property type="match status" value="1"/>
</dbReference>
<feature type="domain" description="Ribosomal RNA-processing protein 14/surfeit locus protein 6 C-terminal" evidence="5">
    <location>
        <begin position="270"/>
        <end position="439"/>
    </location>
</feature>
<evidence type="ECO:0000259" key="5">
    <source>
        <dbReference type="Pfam" id="PF04935"/>
    </source>
</evidence>
<evidence type="ECO:0000313" key="7">
    <source>
        <dbReference type="WBParaSite" id="Csp11.Scaffold629.g11214.t1"/>
    </source>
</evidence>
<dbReference type="eggNOG" id="KOG2885">
    <property type="taxonomic scope" value="Eukaryota"/>
</dbReference>
<feature type="compositionally biased region" description="Basic and acidic residues" evidence="4">
    <location>
        <begin position="107"/>
        <end position="131"/>
    </location>
</feature>
<dbReference type="GO" id="GO:0003723">
    <property type="term" value="F:RNA binding"/>
    <property type="evidence" value="ECO:0007669"/>
    <property type="project" value="TreeGrafter"/>
</dbReference>
<name>A0A1I7TS31_9PELO</name>
<evidence type="ECO:0000256" key="3">
    <source>
        <dbReference type="ARBA" id="ARBA00023242"/>
    </source>
</evidence>
<feature type="compositionally biased region" description="Basic residues" evidence="4">
    <location>
        <begin position="275"/>
        <end position="286"/>
    </location>
</feature>
<dbReference type="GO" id="GO:0003677">
    <property type="term" value="F:DNA binding"/>
    <property type="evidence" value="ECO:0007669"/>
    <property type="project" value="TreeGrafter"/>
</dbReference>
<keyword evidence="6" id="KW-1185">Reference proteome</keyword>
<dbReference type="GO" id="GO:0042273">
    <property type="term" value="P:ribosomal large subunit biogenesis"/>
    <property type="evidence" value="ECO:0007669"/>
    <property type="project" value="TreeGrafter"/>
</dbReference>
<evidence type="ECO:0000256" key="2">
    <source>
        <dbReference type="ARBA" id="ARBA00005904"/>
    </source>
</evidence>
<dbReference type="GO" id="GO:0042274">
    <property type="term" value="P:ribosomal small subunit biogenesis"/>
    <property type="evidence" value="ECO:0007669"/>
    <property type="project" value="TreeGrafter"/>
</dbReference>
<feature type="compositionally biased region" description="Acidic residues" evidence="4">
    <location>
        <begin position="182"/>
        <end position="196"/>
    </location>
</feature>
<keyword evidence="3" id="KW-0539">Nucleus</keyword>